<sequence>MAEAVVFPQPGKVELREVELPDLEPGQIRLRTRVSLISTGTEGIIYSGGFAPGTHWDRWFSYPSRPGYSLVGEVSDVGPDVTGDLRPGDRVVALLGHASHHVADASVCTRVPDDVSDEDAAWFALAKVAFVGVEASQARLGSSAVVVGAGPIGQMTVRWLAALGAADIVMVHRGSGPRLELARAGGATAVLQQDLANGLSGIAAPATVLDCTGNPDVLTHALAAVADRGRVVIVGDVGDPSQQRLSSDLIVRGLTVVGAHGRHLLGRREHDIRRLFFSLVASGRFAGMCGLVTHKFAPRNGAEAYALLDADRSATMGVIFDWQ</sequence>
<evidence type="ECO:0000256" key="5">
    <source>
        <dbReference type="ARBA" id="ARBA00023002"/>
    </source>
</evidence>
<evidence type="ECO:0000256" key="4">
    <source>
        <dbReference type="ARBA" id="ARBA00022833"/>
    </source>
</evidence>
<dbReference type="SUPFAM" id="SSF51735">
    <property type="entry name" value="NAD(P)-binding Rossmann-fold domains"/>
    <property type="match status" value="1"/>
</dbReference>
<reference evidence="7 8" key="1">
    <citation type="submission" date="2016-10" db="EMBL/GenBank/DDBJ databases">
        <authorList>
            <person name="de Groot N.N."/>
        </authorList>
    </citation>
    <scope>NUCLEOTIDE SEQUENCE [LARGE SCALE GENOMIC DNA]</scope>
    <source>
        <strain evidence="7 8">DSM 22024</strain>
    </source>
</reference>
<comment type="cofactor">
    <cofactor evidence="1">
        <name>Zn(2+)</name>
        <dbReference type="ChEBI" id="CHEBI:29105"/>
    </cofactor>
</comment>
<proteinExistence type="inferred from homology"/>
<dbReference type="InterPro" id="IPR020843">
    <property type="entry name" value="ER"/>
</dbReference>
<dbReference type="InterPro" id="IPR013149">
    <property type="entry name" value="ADH-like_C"/>
</dbReference>
<keyword evidence="4" id="KW-0862">Zinc</keyword>
<evidence type="ECO:0000256" key="3">
    <source>
        <dbReference type="ARBA" id="ARBA00022723"/>
    </source>
</evidence>
<dbReference type="STRING" id="117157.SAMN04489717_3652"/>
<evidence type="ECO:0000313" key="7">
    <source>
        <dbReference type="EMBL" id="SDS72451.1"/>
    </source>
</evidence>
<evidence type="ECO:0000313" key="8">
    <source>
        <dbReference type="Proteomes" id="UP000198983"/>
    </source>
</evidence>
<feature type="domain" description="Enoyl reductase (ER)" evidence="6">
    <location>
        <begin position="11"/>
        <end position="319"/>
    </location>
</feature>
<dbReference type="PANTHER" id="PTHR43350:SF19">
    <property type="entry name" value="D-GULOSIDE 3-DEHYDROGENASE"/>
    <property type="match status" value="1"/>
</dbReference>
<dbReference type="InterPro" id="IPR011032">
    <property type="entry name" value="GroES-like_sf"/>
</dbReference>
<dbReference type="GO" id="GO:0016491">
    <property type="term" value="F:oxidoreductase activity"/>
    <property type="evidence" value="ECO:0007669"/>
    <property type="project" value="UniProtKB-KW"/>
</dbReference>
<keyword evidence="8" id="KW-1185">Reference proteome</keyword>
<dbReference type="SUPFAM" id="SSF50129">
    <property type="entry name" value="GroES-like"/>
    <property type="match status" value="1"/>
</dbReference>
<evidence type="ECO:0000259" key="6">
    <source>
        <dbReference type="SMART" id="SM00829"/>
    </source>
</evidence>
<keyword evidence="5" id="KW-0560">Oxidoreductase</keyword>
<dbReference type="PANTHER" id="PTHR43350">
    <property type="entry name" value="NAD-DEPENDENT ALCOHOL DEHYDROGENASE"/>
    <property type="match status" value="1"/>
</dbReference>
<dbReference type="EMBL" id="LT629732">
    <property type="protein sequence ID" value="SDS72451.1"/>
    <property type="molecule type" value="Genomic_DNA"/>
</dbReference>
<protein>
    <submittedName>
        <fullName evidence="7">2-desacetyl-2-hydroxyethyl bacteriochlorophyllide A dehydrogenase</fullName>
    </submittedName>
</protein>
<dbReference type="SMART" id="SM00829">
    <property type="entry name" value="PKS_ER"/>
    <property type="match status" value="1"/>
</dbReference>
<dbReference type="Gene3D" id="3.90.180.10">
    <property type="entry name" value="Medium-chain alcohol dehydrogenases, catalytic domain"/>
    <property type="match status" value="2"/>
</dbReference>
<evidence type="ECO:0000256" key="1">
    <source>
        <dbReference type="ARBA" id="ARBA00001947"/>
    </source>
</evidence>
<name>A0A1H1UJG3_9ACTN</name>
<dbReference type="Pfam" id="PF00107">
    <property type="entry name" value="ADH_zinc_N"/>
    <property type="match status" value="1"/>
</dbReference>
<keyword evidence="3" id="KW-0479">Metal-binding</keyword>
<accession>A0A1H1UJG3</accession>
<dbReference type="Gene3D" id="3.40.50.720">
    <property type="entry name" value="NAD(P)-binding Rossmann-like Domain"/>
    <property type="match status" value="1"/>
</dbReference>
<evidence type="ECO:0000256" key="2">
    <source>
        <dbReference type="ARBA" id="ARBA00008072"/>
    </source>
</evidence>
<dbReference type="GO" id="GO:0046872">
    <property type="term" value="F:metal ion binding"/>
    <property type="evidence" value="ECO:0007669"/>
    <property type="project" value="UniProtKB-KW"/>
</dbReference>
<dbReference type="InterPro" id="IPR036291">
    <property type="entry name" value="NAD(P)-bd_dom_sf"/>
</dbReference>
<dbReference type="AlphaFoldDB" id="A0A1H1UJG3"/>
<gene>
    <name evidence="7" type="ORF">SAMN04489717_3652</name>
</gene>
<organism evidence="7 8">
    <name type="scientific">Actinopolymorpha singaporensis</name>
    <dbReference type="NCBI Taxonomy" id="117157"/>
    <lineage>
        <taxon>Bacteria</taxon>
        <taxon>Bacillati</taxon>
        <taxon>Actinomycetota</taxon>
        <taxon>Actinomycetes</taxon>
        <taxon>Propionibacteriales</taxon>
        <taxon>Actinopolymorphaceae</taxon>
        <taxon>Actinopolymorpha</taxon>
    </lineage>
</organism>
<comment type="similarity">
    <text evidence="2">Belongs to the zinc-containing alcohol dehydrogenase family.</text>
</comment>
<dbReference type="Proteomes" id="UP000198983">
    <property type="component" value="Chromosome I"/>
</dbReference>
<dbReference type="CDD" id="cd08255">
    <property type="entry name" value="2-desacetyl-2-hydroxyethyl_bacteriochlorophyllide_like"/>
    <property type="match status" value="1"/>
</dbReference>